<dbReference type="Gene3D" id="3.40.50.10140">
    <property type="entry name" value="Toll/interleukin-1 receptor homology (TIR) domain"/>
    <property type="match status" value="1"/>
</dbReference>
<dbReference type="AlphaFoldDB" id="B4CWT1"/>
<evidence type="ECO:0000313" key="4">
    <source>
        <dbReference type="Proteomes" id="UP000005824"/>
    </source>
</evidence>
<dbReference type="SUPFAM" id="SSF52200">
    <property type="entry name" value="Toll/Interleukin receptor TIR domain"/>
    <property type="match status" value="1"/>
</dbReference>
<evidence type="ECO:0000256" key="1">
    <source>
        <dbReference type="SAM" id="MobiDB-lite"/>
    </source>
</evidence>
<feature type="domain" description="TIR" evidence="2">
    <location>
        <begin position="1"/>
        <end position="132"/>
    </location>
</feature>
<organism evidence="3 4">
    <name type="scientific">Chthoniobacter flavus Ellin428</name>
    <dbReference type="NCBI Taxonomy" id="497964"/>
    <lineage>
        <taxon>Bacteria</taxon>
        <taxon>Pseudomonadati</taxon>
        <taxon>Verrucomicrobiota</taxon>
        <taxon>Spartobacteria</taxon>
        <taxon>Chthoniobacterales</taxon>
        <taxon>Chthoniobacteraceae</taxon>
        <taxon>Chthoniobacter</taxon>
    </lineage>
</organism>
<evidence type="ECO:0000313" key="3">
    <source>
        <dbReference type="EMBL" id="EDY21873.1"/>
    </source>
</evidence>
<name>B4CWT1_9BACT</name>
<feature type="compositionally biased region" description="Basic residues" evidence="1">
    <location>
        <begin position="196"/>
        <end position="211"/>
    </location>
</feature>
<dbReference type="InParanoid" id="B4CWT1"/>
<dbReference type="InterPro" id="IPR035897">
    <property type="entry name" value="Toll_tir_struct_dom_sf"/>
</dbReference>
<evidence type="ECO:0000259" key="2">
    <source>
        <dbReference type="PROSITE" id="PS50104"/>
    </source>
</evidence>
<dbReference type="Pfam" id="PF13676">
    <property type="entry name" value="TIR_2"/>
    <property type="match status" value="1"/>
</dbReference>
<dbReference type="GO" id="GO:0007165">
    <property type="term" value="P:signal transduction"/>
    <property type="evidence" value="ECO:0007669"/>
    <property type="project" value="InterPro"/>
</dbReference>
<dbReference type="InterPro" id="IPR000157">
    <property type="entry name" value="TIR_dom"/>
</dbReference>
<reference evidence="3 4" key="1">
    <citation type="journal article" date="2011" name="J. Bacteriol.">
        <title>Genome sequence of Chthoniobacter flavus Ellin428, an aerobic heterotrophic soil bacterium.</title>
        <authorList>
            <person name="Kant R."/>
            <person name="van Passel M.W."/>
            <person name="Palva A."/>
            <person name="Lucas S."/>
            <person name="Lapidus A."/>
            <person name="Glavina Del Rio T."/>
            <person name="Dalin E."/>
            <person name="Tice H."/>
            <person name="Bruce D."/>
            <person name="Goodwin L."/>
            <person name="Pitluck S."/>
            <person name="Larimer F.W."/>
            <person name="Land M.L."/>
            <person name="Hauser L."/>
            <person name="Sangwan P."/>
            <person name="de Vos W.M."/>
            <person name="Janssen P.H."/>
            <person name="Smidt H."/>
        </authorList>
    </citation>
    <scope>NUCLEOTIDE SEQUENCE [LARGE SCALE GENOMIC DNA]</scope>
    <source>
        <strain evidence="3 4">Ellin428</strain>
    </source>
</reference>
<dbReference type="Proteomes" id="UP000005824">
    <property type="component" value="Unassembled WGS sequence"/>
</dbReference>
<keyword evidence="4" id="KW-1185">Reference proteome</keyword>
<dbReference type="PROSITE" id="PS50104">
    <property type="entry name" value="TIR"/>
    <property type="match status" value="1"/>
</dbReference>
<accession>B4CWT1</accession>
<gene>
    <name evidence="3" type="ORF">CfE428DRAFT_1119</name>
</gene>
<proteinExistence type="predicted"/>
<dbReference type="EMBL" id="ABVL01000002">
    <property type="protein sequence ID" value="EDY21873.1"/>
    <property type="molecule type" value="Genomic_DNA"/>
</dbReference>
<protein>
    <recommendedName>
        <fullName evidence="2">TIR domain-containing protein</fullName>
    </recommendedName>
</protein>
<dbReference type="eggNOG" id="COG2815">
    <property type="taxonomic scope" value="Bacteria"/>
</dbReference>
<sequence>MSREIFISYSTEDRAVADNLCEALEATGLTCWIAPRNIEPGSSWTASIMNAISECRIMILIFSSKSNESDHVVREILHAVEKRRQVFPIRIEDVIPTGGLGYCLVGVQWFEATAQPLSRHVGSLVTQIRQVLQNSGETTAGPAIPASAPTSTPSPDIFFTCQCGQHLVVDASAAGQSFPCPTCQQTVNVLGQSARWRRNRNPRKRRQHRSRLPFSIPR</sequence>
<feature type="region of interest" description="Disordered" evidence="1">
    <location>
        <begin position="196"/>
        <end position="218"/>
    </location>
</feature>
<dbReference type="STRING" id="497964.CfE428DRAFT_1119"/>
<comment type="caution">
    <text evidence="3">The sequence shown here is derived from an EMBL/GenBank/DDBJ whole genome shotgun (WGS) entry which is preliminary data.</text>
</comment>
<dbReference type="RefSeq" id="WP_006978445.1">
    <property type="nucleotide sequence ID" value="NZ_ABVL01000002.1"/>
</dbReference>